<organism evidence="2 3">
    <name type="scientific">Actinoplanes couchii</name>
    <dbReference type="NCBI Taxonomy" id="403638"/>
    <lineage>
        <taxon>Bacteria</taxon>
        <taxon>Bacillati</taxon>
        <taxon>Actinomycetota</taxon>
        <taxon>Actinomycetes</taxon>
        <taxon>Micromonosporales</taxon>
        <taxon>Micromonosporaceae</taxon>
        <taxon>Actinoplanes</taxon>
    </lineage>
</organism>
<comment type="caution">
    <text evidence="2">The sequence shown here is derived from an EMBL/GenBank/DDBJ whole genome shotgun (WGS) entry which is preliminary data.</text>
</comment>
<sequence>MLSASVLPVCWQVDVTVTSASEQAFTVEAELEQADVHRAAVAWENATHDAEQRYQWARADEARLHWGLCLHRLGRCDDAVTVLLQTRDDSEHSSAVAAQILCLRLLGWCGRHDDAAALWITLETGTTPTVRGSALNVLLHPRNSTLNDIDDRGHDQVCAYRGGRRTGPTTPEADRRDHG</sequence>
<accession>A0ABQ3WZT8</accession>
<evidence type="ECO:0000313" key="3">
    <source>
        <dbReference type="Proteomes" id="UP000612282"/>
    </source>
</evidence>
<dbReference type="Proteomes" id="UP000612282">
    <property type="component" value="Unassembled WGS sequence"/>
</dbReference>
<name>A0ABQ3WZT8_9ACTN</name>
<gene>
    <name evidence="2" type="ORF">Aco03nite_000640</name>
</gene>
<reference evidence="2 3" key="1">
    <citation type="submission" date="2021-01" db="EMBL/GenBank/DDBJ databases">
        <title>Whole genome shotgun sequence of Actinoplanes couchii NBRC 106145.</title>
        <authorList>
            <person name="Komaki H."/>
            <person name="Tamura T."/>
        </authorList>
    </citation>
    <scope>NUCLEOTIDE SEQUENCE [LARGE SCALE GENOMIC DNA]</scope>
    <source>
        <strain evidence="2 3">NBRC 106145</strain>
    </source>
</reference>
<dbReference type="EMBL" id="BOMG01000003">
    <property type="protein sequence ID" value="GID51660.1"/>
    <property type="molecule type" value="Genomic_DNA"/>
</dbReference>
<protein>
    <submittedName>
        <fullName evidence="2">Uncharacterized protein</fullName>
    </submittedName>
</protein>
<evidence type="ECO:0000256" key="1">
    <source>
        <dbReference type="SAM" id="MobiDB-lite"/>
    </source>
</evidence>
<proteinExistence type="predicted"/>
<feature type="region of interest" description="Disordered" evidence="1">
    <location>
        <begin position="160"/>
        <end position="179"/>
    </location>
</feature>
<evidence type="ECO:0000313" key="2">
    <source>
        <dbReference type="EMBL" id="GID51660.1"/>
    </source>
</evidence>
<keyword evidence="3" id="KW-1185">Reference proteome</keyword>